<protein>
    <submittedName>
        <fullName evidence="7">Lipid A biosynthesis acyltransferase</fullName>
    </submittedName>
</protein>
<proteinExistence type="predicted"/>
<accession>A0ABX1NXF3</accession>
<evidence type="ECO:0000256" key="5">
    <source>
        <dbReference type="ARBA" id="ARBA00023136"/>
    </source>
</evidence>
<evidence type="ECO:0000313" key="8">
    <source>
        <dbReference type="Proteomes" id="UP000633943"/>
    </source>
</evidence>
<dbReference type="GO" id="GO:0016746">
    <property type="term" value="F:acyltransferase activity"/>
    <property type="evidence" value="ECO:0007669"/>
    <property type="project" value="UniProtKB-KW"/>
</dbReference>
<evidence type="ECO:0000256" key="4">
    <source>
        <dbReference type="ARBA" id="ARBA00022679"/>
    </source>
</evidence>
<keyword evidence="8" id="KW-1185">Reference proteome</keyword>
<dbReference type="EMBL" id="WTVP01000036">
    <property type="protein sequence ID" value="NMG16466.1"/>
    <property type="molecule type" value="Genomic_DNA"/>
</dbReference>
<evidence type="ECO:0000313" key="7">
    <source>
        <dbReference type="EMBL" id="NMG16466.1"/>
    </source>
</evidence>
<name>A0ABX1NXF3_9RHOO</name>
<gene>
    <name evidence="7" type="ORF">GPA24_13120</name>
</gene>
<evidence type="ECO:0000256" key="2">
    <source>
        <dbReference type="ARBA" id="ARBA00022475"/>
    </source>
</evidence>
<dbReference type="Proteomes" id="UP000633943">
    <property type="component" value="Unassembled WGS sequence"/>
</dbReference>
<evidence type="ECO:0000256" key="1">
    <source>
        <dbReference type="ARBA" id="ARBA00004533"/>
    </source>
</evidence>
<keyword evidence="3" id="KW-0997">Cell inner membrane</keyword>
<organism evidence="7 8">
    <name type="scientific">Aromatoleum bremense</name>
    <dbReference type="NCBI Taxonomy" id="76115"/>
    <lineage>
        <taxon>Bacteria</taxon>
        <taxon>Pseudomonadati</taxon>
        <taxon>Pseudomonadota</taxon>
        <taxon>Betaproteobacteria</taxon>
        <taxon>Rhodocyclales</taxon>
        <taxon>Rhodocyclaceae</taxon>
        <taxon>Aromatoleum</taxon>
    </lineage>
</organism>
<dbReference type="InterPro" id="IPR004960">
    <property type="entry name" value="LipA_acyltrans"/>
</dbReference>
<sequence>MLSRALSRIASHAAVAVFWLLHWLPLPVLAFLGQAVGEALYWLARSRRHIAAVNLALCFPELDDAARRRLARAHFRAVGRSLLERGLLWWASQRRLMNLIRLDGAERVRALLDQGRPVILLAPHFVGLDTGGSRVAMDFDSVSIYAQQNNPVFDRWLFHGRSRFGDQRLLSRQDGVRGTVKAMKAGRPFYYLPDMDYGRKDAVFVPFFGVPAATITGLPRLARLAGAAVVPCVTRMLPGGRGYVVEFGEPWQDFPTTDAEADTAAMNRWIESVVRTMPEQYYWVHRRFKTRPPGEARPY</sequence>
<reference evidence="7 8" key="1">
    <citation type="submission" date="2019-12" db="EMBL/GenBank/DDBJ databases">
        <title>Comparative genomics gives insights into the taxonomy of the Azoarcus-Aromatoleum group and reveals separate origins of nif in the plant-associated Azoarcus and non-plant-associated Aromatoleum sub-groups.</title>
        <authorList>
            <person name="Lafos M."/>
            <person name="Maluk M."/>
            <person name="Batista M."/>
            <person name="Junghare M."/>
            <person name="Carmona M."/>
            <person name="Faoro H."/>
            <person name="Cruz L.M."/>
            <person name="Battistoni F."/>
            <person name="De Souza E."/>
            <person name="Pedrosa F."/>
            <person name="Chen W.-M."/>
            <person name="Poole P.S."/>
            <person name="Dixon R.A."/>
            <person name="James E.K."/>
        </authorList>
    </citation>
    <scope>NUCLEOTIDE SEQUENCE [LARGE SCALE GENOMIC DNA]</scope>
    <source>
        <strain evidence="7 8">PbN1</strain>
    </source>
</reference>
<comment type="subcellular location">
    <subcellularLocation>
        <location evidence="1">Cell inner membrane</location>
    </subcellularLocation>
</comment>
<dbReference type="PIRSF" id="PIRSF026649">
    <property type="entry name" value="MsbB"/>
    <property type="match status" value="1"/>
</dbReference>
<dbReference type="PANTHER" id="PTHR30606:SF9">
    <property type="entry name" value="LIPID A BIOSYNTHESIS LAUROYLTRANSFERASE"/>
    <property type="match status" value="1"/>
</dbReference>
<keyword evidence="4" id="KW-0808">Transferase</keyword>
<keyword evidence="5" id="KW-0472">Membrane</keyword>
<dbReference type="PANTHER" id="PTHR30606">
    <property type="entry name" value="LIPID A BIOSYNTHESIS LAUROYL ACYLTRANSFERASE"/>
    <property type="match status" value="1"/>
</dbReference>
<dbReference type="RefSeq" id="WP_169203045.1">
    <property type="nucleotide sequence ID" value="NZ_CP059467.1"/>
</dbReference>
<keyword evidence="2" id="KW-1003">Cell membrane</keyword>
<keyword evidence="6 7" id="KW-0012">Acyltransferase</keyword>
<dbReference type="Pfam" id="PF03279">
    <property type="entry name" value="Lip_A_acyltrans"/>
    <property type="match status" value="1"/>
</dbReference>
<dbReference type="CDD" id="cd07984">
    <property type="entry name" value="LPLAT_LABLAT-like"/>
    <property type="match status" value="1"/>
</dbReference>
<comment type="caution">
    <text evidence="7">The sequence shown here is derived from an EMBL/GenBank/DDBJ whole genome shotgun (WGS) entry which is preliminary data.</text>
</comment>
<evidence type="ECO:0000256" key="3">
    <source>
        <dbReference type="ARBA" id="ARBA00022519"/>
    </source>
</evidence>
<evidence type="ECO:0000256" key="6">
    <source>
        <dbReference type="ARBA" id="ARBA00023315"/>
    </source>
</evidence>